<dbReference type="EMBL" id="BMAU01021362">
    <property type="protein sequence ID" value="GFY23122.1"/>
    <property type="molecule type" value="Genomic_DNA"/>
</dbReference>
<keyword evidence="5" id="KW-1185">Reference proteome</keyword>
<evidence type="ECO:0000256" key="2">
    <source>
        <dbReference type="ARBA" id="ARBA00023157"/>
    </source>
</evidence>
<keyword evidence="1" id="KW-0646">Protease inhibitor</keyword>
<reference evidence="4" key="1">
    <citation type="submission" date="2020-08" db="EMBL/GenBank/DDBJ databases">
        <title>Multicomponent nature underlies the extraordinary mechanical properties of spider dragline silk.</title>
        <authorList>
            <person name="Kono N."/>
            <person name="Nakamura H."/>
            <person name="Mori M."/>
            <person name="Yoshida Y."/>
            <person name="Ohtoshi R."/>
            <person name="Malay A.D."/>
            <person name="Moran D.A.P."/>
            <person name="Tomita M."/>
            <person name="Numata K."/>
            <person name="Arakawa K."/>
        </authorList>
    </citation>
    <scope>NUCLEOTIDE SEQUENCE</scope>
</reference>
<feature type="domain" description="TIL" evidence="3">
    <location>
        <begin position="76"/>
        <end position="130"/>
    </location>
</feature>
<sequence>MHHHSFVIIYHILHHRRHLPYGSYRCSSLSLSMGIFYALPTRSLIMQSLDAMFEDLMSIFFVIVIICHIDRTVRKCPSNEEYTECSAGCQQNCTNIDSSIPCRKECLPGCVCKENIIRGINGKCVDPTECPKVDSPGKY</sequence>
<dbReference type="InterPro" id="IPR051368">
    <property type="entry name" value="SerProtInhib-TIL_Domain"/>
</dbReference>
<dbReference type="SUPFAM" id="SSF57567">
    <property type="entry name" value="Serine protease inhibitors"/>
    <property type="match status" value="1"/>
</dbReference>
<dbReference type="InterPro" id="IPR002919">
    <property type="entry name" value="TIL_dom"/>
</dbReference>
<evidence type="ECO:0000313" key="4">
    <source>
        <dbReference type="EMBL" id="GFY23122.1"/>
    </source>
</evidence>
<name>A0A8X6VV68_TRICX</name>
<accession>A0A8X6VV68</accession>
<dbReference type="PANTHER" id="PTHR23259">
    <property type="entry name" value="RIDDLE"/>
    <property type="match status" value="1"/>
</dbReference>
<proteinExistence type="predicted"/>
<dbReference type="PANTHER" id="PTHR23259:SF70">
    <property type="entry name" value="ACCESSORY GLAND PROTEIN ACP62F-RELATED"/>
    <property type="match status" value="1"/>
</dbReference>
<protein>
    <recommendedName>
        <fullName evidence="3">TIL domain-containing protein</fullName>
    </recommendedName>
</protein>
<dbReference type="InterPro" id="IPR036084">
    <property type="entry name" value="Ser_inhib-like_sf"/>
</dbReference>
<dbReference type="GO" id="GO:0030414">
    <property type="term" value="F:peptidase inhibitor activity"/>
    <property type="evidence" value="ECO:0007669"/>
    <property type="project" value="UniProtKB-KW"/>
</dbReference>
<dbReference type="Proteomes" id="UP000887159">
    <property type="component" value="Unassembled WGS sequence"/>
</dbReference>
<keyword evidence="2" id="KW-1015">Disulfide bond</keyword>
<dbReference type="Pfam" id="PF01826">
    <property type="entry name" value="TIL"/>
    <property type="match status" value="1"/>
</dbReference>
<organism evidence="4 5">
    <name type="scientific">Trichonephila clavipes</name>
    <name type="common">Golden silk orbweaver</name>
    <name type="synonym">Nephila clavipes</name>
    <dbReference type="NCBI Taxonomy" id="2585209"/>
    <lineage>
        <taxon>Eukaryota</taxon>
        <taxon>Metazoa</taxon>
        <taxon>Ecdysozoa</taxon>
        <taxon>Arthropoda</taxon>
        <taxon>Chelicerata</taxon>
        <taxon>Arachnida</taxon>
        <taxon>Araneae</taxon>
        <taxon>Araneomorphae</taxon>
        <taxon>Entelegynae</taxon>
        <taxon>Araneoidea</taxon>
        <taxon>Nephilidae</taxon>
        <taxon>Trichonephila</taxon>
    </lineage>
</organism>
<comment type="caution">
    <text evidence="4">The sequence shown here is derived from an EMBL/GenBank/DDBJ whole genome shotgun (WGS) entry which is preliminary data.</text>
</comment>
<evidence type="ECO:0000259" key="3">
    <source>
        <dbReference type="Pfam" id="PF01826"/>
    </source>
</evidence>
<dbReference type="CDD" id="cd19941">
    <property type="entry name" value="TIL"/>
    <property type="match status" value="1"/>
</dbReference>
<dbReference type="AlphaFoldDB" id="A0A8X6VV68"/>
<evidence type="ECO:0000256" key="1">
    <source>
        <dbReference type="ARBA" id="ARBA00022690"/>
    </source>
</evidence>
<dbReference type="Gene3D" id="2.10.25.10">
    <property type="entry name" value="Laminin"/>
    <property type="match status" value="1"/>
</dbReference>
<evidence type="ECO:0000313" key="5">
    <source>
        <dbReference type="Proteomes" id="UP000887159"/>
    </source>
</evidence>
<gene>
    <name evidence="4" type="primary">AVEN_39017_1</name>
    <name evidence="4" type="ORF">TNCV_3763621</name>
</gene>